<gene>
    <name evidence="2" type="ORF">GCE9029_01617</name>
</gene>
<name>A0A128EZY4_9GAMM</name>
<dbReference type="OrthoDB" id="1188513at2"/>
<keyword evidence="1" id="KW-0732">Signal</keyword>
<dbReference type="EMBL" id="FIZX01000001">
    <property type="protein sequence ID" value="CZF79724.1"/>
    <property type="molecule type" value="Genomic_DNA"/>
</dbReference>
<keyword evidence="3" id="KW-1185">Reference proteome</keyword>
<accession>A0A128EZY4</accession>
<evidence type="ECO:0000313" key="2">
    <source>
        <dbReference type="EMBL" id="CZF79724.1"/>
    </source>
</evidence>
<reference evidence="3" key="1">
    <citation type="submission" date="2016-02" db="EMBL/GenBank/DDBJ databases">
        <authorList>
            <person name="Rodrigo-Torres Lidia"/>
            <person name="Arahal R.David."/>
        </authorList>
    </citation>
    <scope>NUCLEOTIDE SEQUENCE [LARGE SCALE GENOMIC DNA]</scope>
    <source>
        <strain evidence="3">CECT 9029</strain>
    </source>
</reference>
<evidence type="ECO:0000256" key="1">
    <source>
        <dbReference type="SAM" id="SignalP"/>
    </source>
</evidence>
<dbReference type="RefSeq" id="WP_062662414.1">
    <property type="nucleotide sequence ID" value="NZ_FIZX01000001.1"/>
</dbReference>
<proteinExistence type="predicted"/>
<evidence type="ECO:0008006" key="4">
    <source>
        <dbReference type="Google" id="ProtNLM"/>
    </source>
</evidence>
<sequence length="391" mass="44404">MKSAVLGAALALTALPLSAFEYFEAEGEISFQQRQFAETGLMGQSKSQTSVAIEPELYWETEEGNSSFVFSPFFRWDSLDDDRTHGDVREALWRHYDSNYEIRAGIGIVFWGVTESQHLVDVINQTDAVEAIDGEVKLGQPMVSMGWEFDDSLLDLYLLPYFRERTFASNDGRLAFPGLGDTEAQYESRHEEWYPDVAGRYSLMWDQWDFGVSAFHGTNRDPYFVQGLSNSVQPYYALMSQVGLDVQAIFGDWLWKAEAIRRFSLDNHTALTGGFEYTYVGVNDGMTDLGFLVEYLYDNRGEKAPVAGQNDLFAGLRWVLNDLDGTEFLVGGTVDIDNSDSVTVRLESSGRFSNDWSWTVTGWMFDSDTPSDPVYSLRKDDFLEAEISWYF</sequence>
<evidence type="ECO:0000313" key="3">
    <source>
        <dbReference type="Proteomes" id="UP000071641"/>
    </source>
</evidence>
<feature type="chain" id="PRO_5007281842" description="Porin" evidence="1">
    <location>
        <begin position="20"/>
        <end position="391"/>
    </location>
</feature>
<protein>
    <recommendedName>
        <fullName evidence="4">Porin</fullName>
    </recommendedName>
</protein>
<feature type="signal peptide" evidence="1">
    <location>
        <begin position="1"/>
        <end position="19"/>
    </location>
</feature>
<dbReference type="STRING" id="1796497.GCE9029_01617"/>
<dbReference type="AlphaFoldDB" id="A0A128EZY4"/>
<dbReference type="Proteomes" id="UP000071641">
    <property type="component" value="Unassembled WGS sequence"/>
</dbReference>
<organism evidence="2 3">
    <name type="scientific">Grimontia celer</name>
    <dbReference type="NCBI Taxonomy" id="1796497"/>
    <lineage>
        <taxon>Bacteria</taxon>
        <taxon>Pseudomonadati</taxon>
        <taxon>Pseudomonadota</taxon>
        <taxon>Gammaproteobacteria</taxon>
        <taxon>Vibrionales</taxon>
        <taxon>Vibrionaceae</taxon>
        <taxon>Grimontia</taxon>
    </lineage>
</organism>